<dbReference type="PANTHER" id="PTHR24148:SF82">
    <property type="entry name" value="HETEROKARYON INCOMPATIBILITY DOMAIN-CONTAINING PROTEIN"/>
    <property type="match status" value="1"/>
</dbReference>
<protein>
    <submittedName>
        <fullName evidence="3">Heterokaryon incompatibility protein-domain-containing protein</fullName>
    </submittedName>
</protein>
<evidence type="ECO:0000259" key="2">
    <source>
        <dbReference type="Pfam" id="PF06985"/>
    </source>
</evidence>
<comment type="caution">
    <text evidence="3">The sequence shown here is derived from an EMBL/GenBank/DDBJ whole genome shotgun (WGS) entry which is preliminary data.</text>
</comment>
<feature type="compositionally biased region" description="Pro residues" evidence="1">
    <location>
        <begin position="9"/>
        <end position="19"/>
    </location>
</feature>
<evidence type="ECO:0000313" key="4">
    <source>
        <dbReference type="Proteomes" id="UP000777438"/>
    </source>
</evidence>
<proteinExistence type="predicted"/>
<gene>
    <name evidence="3" type="ORF">B0T10DRAFT_500484</name>
</gene>
<sequence length="706" mass="76890">MNVGYTCHPPLPISPPASSPEPDESPAAPRKHVHRPLGPGEIRLLVLNPGNPDEPIACYLEHYPVANVKPFSALSYVWGAPAPSGGDGVAPPTILLDGRPVTVTPNLYAFLRAYRTEQTCPVLWVDAVCINQADLAERNAQIRLMKRLYEEADSIVIWLGESMPHKSATARAVRRMTDLYERWWVPRLSRERNSVARALASITAADIPDVLGGGLDGRDASDPAAAAWEGMRDIFSRPWWSRIWVYQEATAPCRLGAEVRIGEHSIPFEHVLTANQIVRHIAALFGAIAGEKNMSSSSGGDSTLGPRRAHLFSGLRDNTSKTSAYMQYYLMQRRHYHATGSSRFLKLADLLPALREFEATNPRDKLYALIPTSLDGAELLDVAYDKSVEQAYTSAAWSMIQKHGNLDVLGHCSLLVATEDESGPASVERRRESLDLPSWVPDWTVKGTPMPFFKRGVQSPPGYDRPGVIAAPWCIKWLAQEEEEGGAGLEIGKLYSASGGSTAHAASLDIEGQTLCCEGFLFDRIAHTSPSSGTTMAGTEVVAPWLEWLEALALSLPSRSQSRNSTPHSRSPFPASLRQTFAHTLVADCYRVAIDVGVRGCAADLDHLLSLSPTASTADCNDITGPHAATFRRRLVVTEKDYVGLVAETVKPGDRVAILMGSQVPAVLRSVEGSSGWRVIGEAYMHGIMDGEALGDGLEMSAFKIW</sequence>
<dbReference type="PANTHER" id="PTHR24148">
    <property type="entry name" value="ANKYRIN REPEAT DOMAIN-CONTAINING PROTEIN 39 HOMOLOG-RELATED"/>
    <property type="match status" value="1"/>
</dbReference>
<dbReference type="EMBL" id="JAGPYM010000053">
    <property type="protein sequence ID" value="KAH6871566.1"/>
    <property type="molecule type" value="Genomic_DNA"/>
</dbReference>
<feature type="region of interest" description="Disordered" evidence="1">
    <location>
        <begin position="1"/>
        <end position="36"/>
    </location>
</feature>
<accession>A0A9P9AII2</accession>
<dbReference type="Proteomes" id="UP000777438">
    <property type="component" value="Unassembled WGS sequence"/>
</dbReference>
<evidence type="ECO:0000256" key="1">
    <source>
        <dbReference type="SAM" id="MobiDB-lite"/>
    </source>
</evidence>
<name>A0A9P9AII2_9HYPO</name>
<feature type="domain" description="Heterokaryon incompatibility" evidence="2">
    <location>
        <begin position="71"/>
        <end position="248"/>
    </location>
</feature>
<dbReference type="OrthoDB" id="2157530at2759"/>
<organism evidence="3 4">
    <name type="scientific">Thelonectria olida</name>
    <dbReference type="NCBI Taxonomy" id="1576542"/>
    <lineage>
        <taxon>Eukaryota</taxon>
        <taxon>Fungi</taxon>
        <taxon>Dikarya</taxon>
        <taxon>Ascomycota</taxon>
        <taxon>Pezizomycotina</taxon>
        <taxon>Sordariomycetes</taxon>
        <taxon>Hypocreomycetidae</taxon>
        <taxon>Hypocreales</taxon>
        <taxon>Nectriaceae</taxon>
        <taxon>Thelonectria</taxon>
    </lineage>
</organism>
<dbReference type="Pfam" id="PF06985">
    <property type="entry name" value="HET"/>
    <property type="match status" value="1"/>
</dbReference>
<reference evidence="3 4" key="1">
    <citation type="journal article" date="2021" name="Nat. Commun.">
        <title>Genetic determinants of endophytism in the Arabidopsis root mycobiome.</title>
        <authorList>
            <person name="Mesny F."/>
            <person name="Miyauchi S."/>
            <person name="Thiergart T."/>
            <person name="Pickel B."/>
            <person name="Atanasova L."/>
            <person name="Karlsson M."/>
            <person name="Huettel B."/>
            <person name="Barry K.W."/>
            <person name="Haridas S."/>
            <person name="Chen C."/>
            <person name="Bauer D."/>
            <person name="Andreopoulos W."/>
            <person name="Pangilinan J."/>
            <person name="LaButti K."/>
            <person name="Riley R."/>
            <person name="Lipzen A."/>
            <person name="Clum A."/>
            <person name="Drula E."/>
            <person name="Henrissat B."/>
            <person name="Kohler A."/>
            <person name="Grigoriev I.V."/>
            <person name="Martin F.M."/>
            <person name="Hacquard S."/>
        </authorList>
    </citation>
    <scope>NUCLEOTIDE SEQUENCE [LARGE SCALE GENOMIC DNA]</scope>
    <source>
        <strain evidence="3 4">MPI-CAGE-CH-0241</strain>
    </source>
</reference>
<dbReference type="Pfam" id="PF26639">
    <property type="entry name" value="Het-6_barrel"/>
    <property type="match status" value="1"/>
</dbReference>
<dbReference type="InterPro" id="IPR052895">
    <property type="entry name" value="HetReg/Transcr_Mod"/>
</dbReference>
<dbReference type="InterPro" id="IPR010730">
    <property type="entry name" value="HET"/>
</dbReference>
<keyword evidence="4" id="KW-1185">Reference proteome</keyword>
<evidence type="ECO:0000313" key="3">
    <source>
        <dbReference type="EMBL" id="KAH6871566.1"/>
    </source>
</evidence>
<dbReference type="AlphaFoldDB" id="A0A9P9AII2"/>